<sequence>MSSPFPLLRLPGVVLCDVFRSLSIGEKFKLSICSKKISIQINNCRLYSQKVIVDLACLSHKIRVFSENNRDAFEISIYSDSWKSHNSNTQQFSIACCSVKVIPIPKGITTFWKNHREGFLSVIQLLLKVFQCKISINISYYNSDLYQPTIAMLFDLRMEFKTIIFELKGSEDRILLWNQISHKLKLVEDLVILSGLDPGFPPVFASWPQKISIESSAWFSLESLLACTCTTITHRRSHMGNKDLDVILKNWKAGGLPNLKCLRLDSLMITDDGGHILGTTFRELNGMVIQTDDGSKKATIKTNFRNIEIGRYAAGGARGGGTGGSCCSCGVGAYGSQGAPSVPDFCFDCPPESQEGQGDSGNIPPTGNGGRLEADGNPDPVNEVPGQQGAMI</sequence>
<proteinExistence type="predicted"/>
<gene>
    <name evidence="3" type="ORF">GCK72_003163</name>
</gene>
<accession>A0A6A5HXQ7</accession>
<dbReference type="Pfam" id="PF07735">
    <property type="entry name" value="FBA_2"/>
    <property type="match status" value="1"/>
</dbReference>
<dbReference type="PROSITE" id="PS50181">
    <property type="entry name" value="FBOX"/>
    <property type="match status" value="1"/>
</dbReference>
<reference evidence="3 4" key="1">
    <citation type="submission" date="2019-12" db="EMBL/GenBank/DDBJ databases">
        <title>Chromosome-level assembly of the Caenorhabditis remanei genome.</title>
        <authorList>
            <person name="Teterina A.A."/>
            <person name="Willis J.H."/>
            <person name="Phillips P.C."/>
        </authorList>
    </citation>
    <scope>NUCLEOTIDE SEQUENCE [LARGE SCALE GENOMIC DNA]</scope>
    <source>
        <strain evidence="3 4">PX506</strain>
        <tissue evidence="3">Whole organism</tissue>
    </source>
</reference>
<dbReference type="KEGG" id="crq:GCK72_003163"/>
<name>A0A6A5HXQ7_CAERE</name>
<protein>
    <recommendedName>
        <fullName evidence="2">F-box domain-containing protein</fullName>
    </recommendedName>
</protein>
<dbReference type="Proteomes" id="UP000483820">
    <property type="component" value="Chromosome I"/>
</dbReference>
<evidence type="ECO:0000259" key="2">
    <source>
        <dbReference type="PROSITE" id="PS50181"/>
    </source>
</evidence>
<dbReference type="Pfam" id="PF00646">
    <property type="entry name" value="F-box"/>
    <property type="match status" value="1"/>
</dbReference>
<organism evidence="3 4">
    <name type="scientific">Caenorhabditis remanei</name>
    <name type="common">Caenorhabditis vulgaris</name>
    <dbReference type="NCBI Taxonomy" id="31234"/>
    <lineage>
        <taxon>Eukaryota</taxon>
        <taxon>Metazoa</taxon>
        <taxon>Ecdysozoa</taxon>
        <taxon>Nematoda</taxon>
        <taxon>Chromadorea</taxon>
        <taxon>Rhabditida</taxon>
        <taxon>Rhabditina</taxon>
        <taxon>Rhabditomorpha</taxon>
        <taxon>Rhabditoidea</taxon>
        <taxon>Rhabditidae</taxon>
        <taxon>Peloderinae</taxon>
        <taxon>Caenorhabditis</taxon>
    </lineage>
</organism>
<evidence type="ECO:0000313" key="4">
    <source>
        <dbReference type="Proteomes" id="UP000483820"/>
    </source>
</evidence>
<feature type="region of interest" description="Disordered" evidence="1">
    <location>
        <begin position="350"/>
        <end position="392"/>
    </location>
</feature>
<dbReference type="AlphaFoldDB" id="A0A6A5HXQ7"/>
<dbReference type="InterPro" id="IPR012885">
    <property type="entry name" value="F-box_Sdz-33"/>
</dbReference>
<dbReference type="CTD" id="9797873"/>
<dbReference type="GeneID" id="9797873"/>
<evidence type="ECO:0000256" key="1">
    <source>
        <dbReference type="SAM" id="MobiDB-lite"/>
    </source>
</evidence>
<comment type="caution">
    <text evidence="3">The sequence shown here is derived from an EMBL/GenBank/DDBJ whole genome shotgun (WGS) entry which is preliminary data.</text>
</comment>
<evidence type="ECO:0000313" key="3">
    <source>
        <dbReference type="EMBL" id="KAF1771337.1"/>
    </source>
</evidence>
<dbReference type="InterPro" id="IPR001810">
    <property type="entry name" value="F-box_dom"/>
</dbReference>
<feature type="domain" description="F-box" evidence="2">
    <location>
        <begin position="4"/>
        <end position="50"/>
    </location>
</feature>
<dbReference type="PANTHER" id="PTHR21503">
    <property type="entry name" value="F-BOX-CONTAINING HYPOTHETICAL PROTEIN C.ELEGANS"/>
    <property type="match status" value="1"/>
</dbReference>
<dbReference type="PANTHER" id="PTHR21503:SF52">
    <property type="entry name" value="F-BOX DOMAIN-CONTAINING PROTEIN"/>
    <property type="match status" value="1"/>
</dbReference>
<dbReference type="RefSeq" id="XP_053592493.1">
    <property type="nucleotide sequence ID" value="XM_053723848.1"/>
</dbReference>
<dbReference type="EMBL" id="WUAV01000001">
    <property type="protein sequence ID" value="KAF1771337.1"/>
    <property type="molecule type" value="Genomic_DNA"/>
</dbReference>